<dbReference type="Gene3D" id="3.40.50.880">
    <property type="match status" value="1"/>
</dbReference>
<comment type="caution">
    <text evidence="3">The sequence shown here is derived from an EMBL/GenBank/DDBJ whole genome shotgun (WGS) entry which is preliminary data.</text>
</comment>
<name>A0A4R3KPI6_9SPHI</name>
<feature type="domain" description="DJ-1/PfpI" evidence="2">
    <location>
        <begin position="8"/>
        <end position="175"/>
    </location>
</feature>
<dbReference type="Pfam" id="PF01965">
    <property type="entry name" value="DJ-1_PfpI"/>
    <property type="match status" value="1"/>
</dbReference>
<proteinExistence type="inferred from homology"/>
<reference evidence="3 4" key="1">
    <citation type="submission" date="2019-03" db="EMBL/GenBank/DDBJ databases">
        <title>Genomic Encyclopedia of Type Strains, Phase IV (KMG-IV): sequencing the most valuable type-strain genomes for metagenomic binning, comparative biology and taxonomic classification.</title>
        <authorList>
            <person name="Goeker M."/>
        </authorList>
    </citation>
    <scope>NUCLEOTIDE SEQUENCE [LARGE SCALE GENOMIC DNA]</scope>
    <source>
        <strain evidence="3 4">DSM 21100</strain>
    </source>
</reference>
<comment type="similarity">
    <text evidence="1">Belongs to the peptidase C56 family.</text>
</comment>
<dbReference type="NCBIfam" id="TIGR01382">
    <property type="entry name" value="PfpI"/>
    <property type="match status" value="1"/>
</dbReference>
<dbReference type="PANTHER" id="PTHR42733:SF12">
    <property type="entry name" value="PROTEINASE"/>
    <property type="match status" value="1"/>
</dbReference>
<evidence type="ECO:0000256" key="1">
    <source>
        <dbReference type="ARBA" id="ARBA00008542"/>
    </source>
</evidence>
<dbReference type="PROSITE" id="PS51276">
    <property type="entry name" value="PEPTIDASE_C56_PFPI"/>
    <property type="match status" value="1"/>
</dbReference>
<dbReference type="Proteomes" id="UP000295807">
    <property type="component" value="Unassembled WGS sequence"/>
</dbReference>
<evidence type="ECO:0000313" key="3">
    <source>
        <dbReference type="EMBL" id="TCS86080.1"/>
    </source>
</evidence>
<dbReference type="OrthoDB" id="9792284at2"/>
<organism evidence="3 4">
    <name type="scientific">Anseongella ginsenosidimutans</name>
    <dbReference type="NCBI Taxonomy" id="496056"/>
    <lineage>
        <taxon>Bacteria</taxon>
        <taxon>Pseudomonadati</taxon>
        <taxon>Bacteroidota</taxon>
        <taxon>Sphingobacteriia</taxon>
        <taxon>Sphingobacteriales</taxon>
        <taxon>Sphingobacteriaceae</taxon>
        <taxon>Anseongella</taxon>
    </lineage>
</organism>
<dbReference type="PANTHER" id="PTHR42733">
    <property type="entry name" value="DJ-1 PROTEIN"/>
    <property type="match status" value="1"/>
</dbReference>
<evidence type="ECO:0000313" key="4">
    <source>
        <dbReference type="Proteomes" id="UP000295807"/>
    </source>
</evidence>
<keyword evidence="3" id="KW-0645">Protease</keyword>
<dbReference type="InterPro" id="IPR029062">
    <property type="entry name" value="Class_I_gatase-like"/>
</dbReference>
<sequence length="186" mass="20802">MEKLNQLKVAILTENGFEQSELTSPKQAMEEKGIRVDVISPREGEVKAWDKDNWGITVKVDKLLSEARAEDYDGLFLPGGVMNPDKLRQNKDALEFVRRFHESGKPIGAICHGPQVLIDAEVVRGREMTSYPALRTDLVNAGANWVDREVVTDQGLVTSRSPADLEAFNSKFLEELGEGIHQERIV</sequence>
<dbReference type="InterPro" id="IPR002818">
    <property type="entry name" value="DJ-1/PfpI"/>
</dbReference>
<dbReference type="EMBL" id="SMAD01000009">
    <property type="protein sequence ID" value="TCS86080.1"/>
    <property type="molecule type" value="Genomic_DNA"/>
</dbReference>
<evidence type="ECO:0000259" key="2">
    <source>
        <dbReference type="Pfam" id="PF01965"/>
    </source>
</evidence>
<accession>A0A4R3KPI6</accession>
<dbReference type="AlphaFoldDB" id="A0A4R3KPI6"/>
<dbReference type="InterPro" id="IPR006286">
    <property type="entry name" value="C56_PfpI-like"/>
</dbReference>
<dbReference type="GO" id="GO:0008233">
    <property type="term" value="F:peptidase activity"/>
    <property type="evidence" value="ECO:0007669"/>
    <property type="project" value="UniProtKB-KW"/>
</dbReference>
<gene>
    <name evidence="3" type="ORF">EDD80_109109</name>
</gene>
<dbReference type="SUPFAM" id="SSF52317">
    <property type="entry name" value="Class I glutamine amidotransferase-like"/>
    <property type="match status" value="1"/>
</dbReference>
<keyword evidence="3" id="KW-0378">Hydrolase</keyword>
<protein>
    <submittedName>
        <fullName evidence="3">Protease I</fullName>
    </submittedName>
</protein>
<dbReference type="CDD" id="cd03134">
    <property type="entry name" value="GATase1_PfpI_like"/>
    <property type="match status" value="1"/>
</dbReference>
<dbReference type="RefSeq" id="WP_132129886.1">
    <property type="nucleotide sequence ID" value="NZ_CP042432.1"/>
</dbReference>
<keyword evidence="4" id="KW-1185">Reference proteome</keyword>
<dbReference type="GO" id="GO:0006508">
    <property type="term" value="P:proteolysis"/>
    <property type="evidence" value="ECO:0007669"/>
    <property type="project" value="UniProtKB-KW"/>
</dbReference>